<keyword evidence="6" id="KW-1185">Reference proteome</keyword>
<feature type="transmembrane region" description="Helical" evidence="3">
    <location>
        <begin position="95"/>
        <end position="119"/>
    </location>
</feature>
<sequence length="409" mass="43627">MANNTNLAGQPETPQARASADLSRRLRRFALTVMPILIGLHAYIGWRLLPALPIGMPGTVVGGLLLGLSALLIPLGMFARFLVPSHSMADRISWASSLVMGLFSSVLVLTLLRDVFLLIAQTPSLAGSTAAAVLVAAALLTVIGFVNARRVAQVVRIDIPLAGLPMPLAGFTIVQLSDIHVGPTIKGDYVAAIVDRVNSLNADLIAITGDIVDGGVLELSAHTAPLARLRARHGAFVVTGNHEYYSGALNWMAEFQRLGLRGLINEHVVIEHGGARMVVAGITDYSAHLFDLAQRSDPLAALAGSPEGIPRILLAHQPRSAPAAASAGFDLQLSGHTHGGQFWPWNLFVFLQQPFTAGLHRLGRLWVYTSRGTGYWGPPKRFGAPSEITLLRLIPDPASRAQQPQDQAA</sequence>
<feature type="domain" description="Calcineurin-like phosphoesterase" evidence="4">
    <location>
        <begin position="172"/>
        <end position="339"/>
    </location>
</feature>
<dbReference type="GO" id="GO:0009245">
    <property type="term" value="P:lipid A biosynthetic process"/>
    <property type="evidence" value="ECO:0007669"/>
    <property type="project" value="TreeGrafter"/>
</dbReference>
<keyword evidence="2" id="KW-0378">Hydrolase</keyword>
<keyword evidence="3" id="KW-1133">Transmembrane helix</keyword>
<dbReference type="GO" id="GO:0008758">
    <property type="term" value="F:UDP-2,3-diacylglucosamine hydrolase activity"/>
    <property type="evidence" value="ECO:0007669"/>
    <property type="project" value="TreeGrafter"/>
</dbReference>
<dbReference type="PANTHER" id="PTHR31302:SF31">
    <property type="entry name" value="PHOSPHODIESTERASE YAEI"/>
    <property type="match status" value="1"/>
</dbReference>
<name>A0A975MMA4_9GAMM</name>
<keyword evidence="3" id="KW-0812">Transmembrane</keyword>
<evidence type="ECO:0000313" key="5">
    <source>
        <dbReference type="EMBL" id="QWF70478.1"/>
    </source>
</evidence>
<dbReference type="KEGG" id="mpad:KEF85_14230"/>
<reference evidence="5" key="1">
    <citation type="submission" date="2021-04" db="EMBL/GenBank/DDBJ databases">
        <title>Draft genome sequence data of methanotrophic Methylovulum sp. strain S1L and Methylomonas sp. strain S2AM isolated from boreal lake water columns.</title>
        <authorList>
            <person name="Rissanen A.J."/>
            <person name="Mangayil R."/>
            <person name="Svenning M.M."/>
            <person name="Khanongnuch R."/>
        </authorList>
    </citation>
    <scope>NUCLEOTIDE SEQUENCE</scope>
    <source>
        <strain evidence="5">S2AM</strain>
    </source>
</reference>
<dbReference type="Proteomes" id="UP000676649">
    <property type="component" value="Chromosome"/>
</dbReference>
<gene>
    <name evidence="5" type="ORF">KEF85_14230</name>
</gene>
<evidence type="ECO:0000259" key="4">
    <source>
        <dbReference type="Pfam" id="PF00149"/>
    </source>
</evidence>
<dbReference type="SUPFAM" id="SSF56300">
    <property type="entry name" value="Metallo-dependent phosphatases"/>
    <property type="match status" value="1"/>
</dbReference>
<evidence type="ECO:0000313" key="6">
    <source>
        <dbReference type="Proteomes" id="UP000676649"/>
    </source>
</evidence>
<dbReference type="GO" id="GO:0046872">
    <property type="term" value="F:metal ion binding"/>
    <property type="evidence" value="ECO:0007669"/>
    <property type="project" value="UniProtKB-KW"/>
</dbReference>
<organism evidence="5 6">
    <name type="scientific">Methylomonas paludis</name>
    <dbReference type="NCBI Taxonomy" id="1173101"/>
    <lineage>
        <taxon>Bacteria</taxon>
        <taxon>Pseudomonadati</taxon>
        <taxon>Pseudomonadota</taxon>
        <taxon>Gammaproteobacteria</taxon>
        <taxon>Methylococcales</taxon>
        <taxon>Methylococcaceae</taxon>
        <taxon>Methylomonas</taxon>
    </lineage>
</organism>
<dbReference type="Gene3D" id="3.60.21.10">
    <property type="match status" value="1"/>
</dbReference>
<dbReference type="InterPro" id="IPR004843">
    <property type="entry name" value="Calcineurin-like_PHP"/>
</dbReference>
<proteinExistence type="predicted"/>
<dbReference type="PANTHER" id="PTHR31302">
    <property type="entry name" value="TRANSMEMBRANE PROTEIN WITH METALLOPHOSPHOESTERASE DOMAIN-RELATED"/>
    <property type="match status" value="1"/>
</dbReference>
<dbReference type="RefSeq" id="WP_215581696.1">
    <property type="nucleotide sequence ID" value="NZ_CP073754.1"/>
</dbReference>
<keyword evidence="1" id="KW-0479">Metal-binding</keyword>
<dbReference type="GO" id="GO:0016020">
    <property type="term" value="C:membrane"/>
    <property type="evidence" value="ECO:0007669"/>
    <property type="project" value="GOC"/>
</dbReference>
<dbReference type="InterPro" id="IPR029052">
    <property type="entry name" value="Metallo-depent_PP-like"/>
</dbReference>
<dbReference type="EMBL" id="CP073754">
    <property type="protein sequence ID" value="QWF70478.1"/>
    <property type="molecule type" value="Genomic_DNA"/>
</dbReference>
<accession>A0A975MMA4</accession>
<evidence type="ECO:0000256" key="2">
    <source>
        <dbReference type="ARBA" id="ARBA00022801"/>
    </source>
</evidence>
<dbReference type="AlphaFoldDB" id="A0A975MMA4"/>
<dbReference type="InterPro" id="IPR051158">
    <property type="entry name" value="Metallophosphoesterase_sf"/>
</dbReference>
<evidence type="ECO:0000256" key="3">
    <source>
        <dbReference type="SAM" id="Phobius"/>
    </source>
</evidence>
<feature type="transmembrane region" description="Helical" evidence="3">
    <location>
        <begin position="125"/>
        <end position="146"/>
    </location>
</feature>
<keyword evidence="3" id="KW-0472">Membrane</keyword>
<dbReference type="CDD" id="cd07385">
    <property type="entry name" value="MPP_YkuE_C"/>
    <property type="match status" value="1"/>
</dbReference>
<evidence type="ECO:0000256" key="1">
    <source>
        <dbReference type="ARBA" id="ARBA00022723"/>
    </source>
</evidence>
<protein>
    <submittedName>
        <fullName evidence="5">Metallophosphoesterase</fullName>
    </submittedName>
</protein>
<feature type="transmembrane region" description="Helical" evidence="3">
    <location>
        <begin position="29"/>
        <end position="49"/>
    </location>
</feature>
<feature type="transmembrane region" description="Helical" evidence="3">
    <location>
        <begin position="61"/>
        <end position="83"/>
    </location>
</feature>
<dbReference type="Pfam" id="PF00149">
    <property type="entry name" value="Metallophos"/>
    <property type="match status" value="1"/>
</dbReference>